<accession>A0A8S1F984</accession>
<evidence type="ECO:0000256" key="1">
    <source>
        <dbReference type="SAM" id="MobiDB-lite"/>
    </source>
</evidence>
<evidence type="ECO:0000313" key="3">
    <source>
        <dbReference type="Proteomes" id="UP000494206"/>
    </source>
</evidence>
<sequence>MAEQQHNFGGQEPRNADAEQIDDPTLELPDIMVKRLDYMAEVNRFIESECMGIQTDFNPWRWVEIGNIGAVNGVDPTGGMWQPPDENGYQASNLNMSPFEFIGLYSNRGQNVSHNDIREEEPDNEQEEPVDLQLPVQEIKQDENQRG</sequence>
<dbReference type="Proteomes" id="UP000494206">
    <property type="component" value="Unassembled WGS sequence"/>
</dbReference>
<gene>
    <name evidence="2" type="ORF">CBOVIS_LOCUS11982</name>
</gene>
<comment type="caution">
    <text evidence="2">The sequence shown here is derived from an EMBL/GenBank/DDBJ whole genome shotgun (WGS) entry which is preliminary data.</text>
</comment>
<dbReference type="EMBL" id="CADEPM010000010">
    <property type="protein sequence ID" value="CAB3410459.1"/>
    <property type="molecule type" value="Genomic_DNA"/>
</dbReference>
<protein>
    <submittedName>
        <fullName evidence="2">Uncharacterized protein</fullName>
    </submittedName>
</protein>
<feature type="compositionally biased region" description="Acidic residues" evidence="1">
    <location>
        <begin position="118"/>
        <end position="130"/>
    </location>
</feature>
<evidence type="ECO:0000313" key="2">
    <source>
        <dbReference type="EMBL" id="CAB3410459.1"/>
    </source>
</evidence>
<organism evidence="2 3">
    <name type="scientific">Caenorhabditis bovis</name>
    <dbReference type="NCBI Taxonomy" id="2654633"/>
    <lineage>
        <taxon>Eukaryota</taxon>
        <taxon>Metazoa</taxon>
        <taxon>Ecdysozoa</taxon>
        <taxon>Nematoda</taxon>
        <taxon>Chromadorea</taxon>
        <taxon>Rhabditida</taxon>
        <taxon>Rhabditina</taxon>
        <taxon>Rhabditomorpha</taxon>
        <taxon>Rhabditoidea</taxon>
        <taxon>Rhabditidae</taxon>
        <taxon>Peloderinae</taxon>
        <taxon>Caenorhabditis</taxon>
    </lineage>
</organism>
<reference evidence="2 3" key="1">
    <citation type="submission" date="2020-04" db="EMBL/GenBank/DDBJ databases">
        <authorList>
            <person name="Laetsch R D."/>
            <person name="Stevens L."/>
            <person name="Kumar S."/>
            <person name="Blaxter L. M."/>
        </authorList>
    </citation>
    <scope>NUCLEOTIDE SEQUENCE [LARGE SCALE GENOMIC DNA]</scope>
</reference>
<feature type="region of interest" description="Disordered" evidence="1">
    <location>
        <begin position="112"/>
        <end position="147"/>
    </location>
</feature>
<proteinExistence type="predicted"/>
<name>A0A8S1F984_9PELO</name>
<feature type="region of interest" description="Disordered" evidence="1">
    <location>
        <begin position="1"/>
        <end position="24"/>
    </location>
</feature>
<dbReference type="AlphaFoldDB" id="A0A8S1F984"/>
<keyword evidence="3" id="KW-1185">Reference proteome</keyword>